<gene>
    <name evidence="12" type="ORF">HCN44_004098</name>
</gene>
<feature type="transmembrane region" description="Helical" evidence="10">
    <location>
        <begin position="306"/>
        <end position="331"/>
    </location>
</feature>
<dbReference type="Proteomes" id="UP000639338">
    <property type="component" value="Unassembled WGS sequence"/>
</dbReference>
<feature type="region of interest" description="Disordered" evidence="9">
    <location>
        <begin position="1"/>
        <end position="28"/>
    </location>
</feature>
<evidence type="ECO:0000313" key="12">
    <source>
        <dbReference type="EMBL" id="KAF7994626.1"/>
    </source>
</evidence>
<dbReference type="SUPFAM" id="SSF103473">
    <property type="entry name" value="MFS general substrate transporter"/>
    <property type="match status" value="1"/>
</dbReference>
<sequence length="516" mass="56249">MTSDEESVAMFNKRNQQSTSSGNKFQRQNNVNYEEKSHGWTLFLVLAAATCGIGSAIPAGMNIAVINNSAKLLKNFCNESIKKEYNIDLTDRQLTFVWSCVVSIFLAGGVTGSLITSWIADKYGRKGALAIGNIFGIIGGVLFFFVPFFDSVILLMAGRLIVGLSSGITTSILPMYMAEVSPISQRGAAGVICQLGITTGVFIGQVISIDSILGTNNLWHIMLAAFVPLCFLSFPMLYILPESPKYLYIMKNKKDEAIKELCRLRNVQDSSLIDDEIYALEEEAAIHTTMDVWTVGRVLKDSTVRLPLLLVLAMQFGQQLSGINSVFFYSNVIFKKAQLSDTIASYGTLGTGVINIGISIASVYLMSNFGRRTLFLCSCYVSAASLVALCIGIKLISSASFMSWICMIAVLNYVLFYGVGLGPIPFFIGSEIFEVAPRPAAMALGSVSNWGGNLMVGLLFPSLEDILGPFTFLIFVAFMLLVATFVRLYLPETRGKNTTDVTSKLTHGFKSSRQVG</sequence>
<dbReference type="OrthoDB" id="4540492at2759"/>
<feature type="transmembrane region" description="Helical" evidence="10">
    <location>
        <begin position="127"/>
        <end position="146"/>
    </location>
</feature>
<dbReference type="PROSITE" id="PS00217">
    <property type="entry name" value="SUGAR_TRANSPORT_2"/>
    <property type="match status" value="1"/>
</dbReference>
<evidence type="ECO:0000256" key="4">
    <source>
        <dbReference type="ARBA" id="ARBA00022692"/>
    </source>
</evidence>
<dbReference type="PRINTS" id="PR00171">
    <property type="entry name" value="SUGRTRNSPORT"/>
</dbReference>
<feature type="transmembrane region" description="Helical" evidence="10">
    <location>
        <begin position="440"/>
        <end position="460"/>
    </location>
</feature>
<dbReference type="EMBL" id="JACMRX010000002">
    <property type="protein sequence ID" value="KAF7994626.1"/>
    <property type="molecule type" value="Genomic_DNA"/>
</dbReference>
<keyword evidence="6 10" id="KW-0472">Membrane</keyword>
<feature type="transmembrane region" description="Helical" evidence="10">
    <location>
        <begin position="152"/>
        <end position="176"/>
    </location>
</feature>
<dbReference type="FunFam" id="1.20.1250.20:FF:001511">
    <property type="entry name" value="Solute carrier family 2, facilitated glucose transporter member 5"/>
    <property type="match status" value="1"/>
</dbReference>
<dbReference type="PANTHER" id="PTHR23503:SF127">
    <property type="entry name" value="FI08437P-RELATED"/>
    <property type="match status" value="1"/>
</dbReference>
<feature type="transmembrane region" description="Helical" evidence="10">
    <location>
        <begin position="188"/>
        <end position="207"/>
    </location>
</feature>
<evidence type="ECO:0000256" key="1">
    <source>
        <dbReference type="ARBA" id="ARBA00004651"/>
    </source>
</evidence>
<dbReference type="NCBIfam" id="TIGR00879">
    <property type="entry name" value="SP"/>
    <property type="match status" value="1"/>
</dbReference>
<feature type="transmembrane region" description="Helical" evidence="10">
    <location>
        <begin position="219"/>
        <end position="240"/>
    </location>
</feature>
<feature type="transmembrane region" description="Helical" evidence="10">
    <location>
        <begin position="466"/>
        <end position="490"/>
    </location>
</feature>
<dbReference type="GO" id="GO:0005353">
    <property type="term" value="F:fructose transmembrane transporter activity"/>
    <property type="evidence" value="ECO:0007669"/>
    <property type="project" value="UniProtKB-ARBA"/>
</dbReference>
<dbReference type="InterPro" id="IPR005828">
    <property type="entry name" value="MFS_sugar_transport-like"/>
</dbReference>
<protein>
    <recommendedName>
        <fullName evidence="11">Major facilitator superfamily (MFS) profile domain-containing protein</fullName>
    </recommendedName>
</protein>
<dbReference type="PROSITE" id="PS50850">
    <property type="entry name" value="MFS"/>
    <property type="match status" value="1"/>
</dbReference>
<dbReference type="InterPro" id="IPR003663">
    <property type="entry name" value="Sugar/inositol_transpt"/>
</dbReference>
<evidence type="ECO:0000256" key="9">
    <source>
        <dbReference type="SAM" id="MobiDB-lite"/>
    </source>
</evidence>
<feature type="domain" description="Major facilitator superfamily (MFS) profile" evidence="11">
    <location>
        <begin position="48"/>
        <end position="494"/>
    </location>
</feature>
<keyword evidence="13" id="KW-1185">Reference proteome</keyword>
<dbReference type="InterPro" id="IPR020846">
    <property type="entry name" value="MFS_dom"/>
</dbReference>
<comment type="similarity">
    <text evidence="8">Belongs to the major facilitator superfamily. Sugar transporter (TC 2.A.1.1) family.</text>
</comment>
<keyword evidence="7" id="KW-0325">Glycoprotein</keyword>
<evidence type="ECO:0000256" key="3">
    <source>
        <dbReference type="ARBA" id="ARBA00022475"/>
    </source>
</evidence>
<comment type="subcellular location">
    <subcellularLocation>
        <location evidence="1">Cell membrane</location>
        <topology evidence="1">Multi-pass membrane protein</topology>
    </subcellularLocation>
</comment>
<dbReference type="InterPro" id="IPR045263">
    <property type="entry name" value="GLUT"/>
</dbReference>
<feature type="transmembrane region" description="Helical" evidence="10">
    <location>
        <begin position="96"/>
        <end position="120"/>
    </location>
</feature>
<comment type="caution">
    <text evidence="12">The sequence shown here is derived from an EMBL/GenBank/DDBJ whole genome shotgun (WGS) entry which is preliminary data.</text>
</comment>
<dbReference type="PANTHER" id="PTHR23503">
    <property type="entry name" value="SOLUTE CARRIER FAMILY 2"/>
    <property type="match status" value="1"/>
</dbReference>
<evidence type="ECO:0000256" key="6">
    <source>
        <dbReference type="ARBA" id="ARBA00023136"/>
    </source>
</evidence>
<keyword evidence="5 10" id="KW-1133">Transmembrane helix</keyword>
<name>A0A834XYJ7_APHGI</name>
<dbReference type="InterPro" id="IPR036259">
    <property type="entry name" value="MFS_trans_sf"/>
</dbReference>
<dbReference type="Pfam" id="PF00083">
    <property type="entry name" value="Sugar_tr"/>
    <property type="match status" value="1"/>
</dbReference>
<keyword evidence="3" id="KW-1003">Cell membrane</keyword>
<evidence type="ECO:0000259" key="11">
    <source>
        <dbReference type="PROSITE" id="PS50850"/>
    </source>
</evidence>
<feature type="compositionally biased region" description="Polar residues" evidence="9">
    <location>
        <begin position="13"/>
        <end position="28"/>
    </location>
</feature>
<dbReference type="InterPro" id="IPR005829">
    <property type="entry name" value="Sugar_transporter_CS"/>
</dbReference>
<evidence type="ECO:0000256" key="5">
    <source>
        <dbReference type="ARBA" id="ARBA00022989"/>
    </source>
</evidence>
<evidence type="ECO:0000256" key="2">
    <source>
        <dbReference type="ARBA" id="ARBA00022448"/>
    </source>
</evidence>
<feature type="transmembrane region" description="Helical" evidence="10">
    <location>
        <begin position="373"/>
        <end position="396"/>
    </location>
</feature>
<reference evidence="12 13" key="1">
    <citation type="submission" date="2020-08" db="EMBL/GenBank/DDBJ databases">
        <title>Aphidius gifuensis genome sequencing and assembly.</title>
        <authorList>
            <person name="Du Z."/>
        </authorList>
    </citation>
    <scope>NUCLEOTIDE SEQUENCE [LARGE SCALE GENOMIC DNA]</scope>
    <source>
        <strain evidence="12">YNYX2018</strain>
        <tissue evidence="12">Adults</tissue>
    </source>
</reference>
<dbReference type="GO" id="GO:1990539">
    <property type="term" value="P:fructose import across plasma membrane"/>
    <property type="evidence" value="ECO:0007669"/>
    <property type="project" value="UniProtKB-ARBA"/>
</dbReference>
<evidence type="ECO:0000313" key="13">
    <source>
        <dbReference type="Proteomes" id="UP000639338"/>
    </source>
</evidence>
<dbReference type="PROSITE" id="PS00216">
    <property type="entry name" value="SUGAR_TRANSPORT_1"/>
    <property type="match status" value="1"/>
</dbReference>
<evidence type="ECO:0000256" key="7">
    <source>
        <dbReference type="ARBA" id="ARBA00023180"/>
    </source>
</evidence>
<feature type="transmembrane region" description="Helical" evidence="10">
    <location>
        <begin position="42"/>
        <end position="66"/>
    </location>
</feature>
<evidence type="ECO:0000256" key="8">
    <source>
        <dbReference type="RuleBase" id="RU003346"/>
    </source>
</evidence>
<proteinExistence type="inferred from homology"/>
<accession>A0A834XYJ7</accession>
<dbReference type="AlphaFoldDB" id="A0A834XYJ7"/>
<feature type="transmembrane region" description="Helical" evidence="10">
    <location>
        <begin position="343"/>
        <end position="366"/>
    </location>
</feature>
<feature type="transmembrane region" description="Helical" evidence="10">
    <location>
        <begin position="402"/>
        <end position="428"/>
    </location>
</feature>
<evidence type="ECO:0000256" key="10">
    <source>
        <dbReference type="SAM" id="Phobius"/>
    </source>
</evidence>
<dbReference type="GO" id="GO:0005886">
    <property type="term" value="C:plasma membrane"/>
    <property type="evidence" value="ECO:0007669"/>
    <property type="project" value="UniProtKB-SubCell"/>
</dbReference>
<keyword evidence="2 8" id="KW-0813">Transport</keyword>
<keyword evidence="4 10" id="KW-0812">Transmembrane</keyword>
<organism evidence="12 13">
    <name type="scientific">Aphidius gifuensis</name>
    <name type="common">Parasitoid wasp</name>
    <dbReference type="NCBI Taxonomy" id="684658"/>
    <lineage>
        <taxon>Eukaryota</taxon>
        <taxon>Metazoa</taxon>
        <taxon>Ecdysozoa</taxon>
        <taxon>Arthropoda</taxon>
        <taxon>Hexapoda</taxon>
        <taxon>Insecta</taxon>
        <taxon>Pterygota</taxon>
        <taxon>Neoptera</taxon>
        <taxon>Endopterygota</taxon>
        <taxon>Hymenoptera</taxon>
        <taxon>Apocrita</taxon>
        <taxon>Ichneumonoidea</taxon>
        <taxon>Braconidae</taxon>
        <taxon>Aphidiinae</taxon>
        <taxon>Aphidius</taxon>
    </lineage>
</organism>
<dbReference type="Gene3D" id="1.20.1250.20">
    <property type="entry name" value="MFS general substrate transporter like domains"/>
    <property type="match status" value="1"/>
</dbReference>